<dbReference type="FunFam" id="3.30.160.60:FF:001370">
    <property type="entry name" value="Zinc finger protein"/>
    <property type="match status" value="1"/>
</dbReference>
<evidence type="ECO:0000256" key="5">
    <source>
        <dbReference type="ARBA" id="ARBA00022771"/>
    </source>
</evidence>
<dbReference type="GO" id="GO:0000981">
    <property type="term" value="F:DNA-binding transcription factor activity, RNA polymerase II-specific"/>
    <property type="evidence" value="ECO:0007669"/>
    <property type="project" value="TreeGrafter"/>
</dbReference>
<reference evidence="14 15" key="1">
    <citation type="journal article" date="2014" name="Nat. Commun.">
        <title>Molecular traces of alternative social organization in a termite genome.</title>
        <authorList>
            <person name="Terrapon N."/>
            <person name="Li C."/>
            <person name="Robertson H.M."/>
            <person name="Ji L."/>
            <person name="Meng X."/>
            <person name="Booth W."/>
            <person name="Chen Z."/>
            <person name="Childers C.P."/>
            <person name="Glastad K.M."/>
            <person name="Gokhale K."/>
            <person name="Gowin J."/>
            <person name="Gronenberg W."/>
            <person name="Hermansen R.A."/>
            <person name="Hu H."/>
            <person name="Hunt B.G."/>
            <person name="Huylmans A.K."/>
            <person name="Khalil S.M."/>
            <person name="Mitchell R.D."/>
            <person name="Munoz-Torres M.C."/>
            <person name="Mustard J.A."/>
            <person name="Pan H."/>
            <person name="Reese J.T."/>
            <person name="Scharf M.E."/>
            <person name="Sun F."/>
            <person name="Vogel H."/>
            <person name="Xiao J."/>
            <person name="Yang W."/>
            <person name="Yang Z."/>
            <person name="Yang Z."/>
            <person name="Zhou J."/>
            <person name="Zhu J."/>
            <person name="Brent C.S."/>
            <person name="Elsik C.G."/>
            <person name="Goodisman M.A."/>
            <person name="Liberles D.A."/>
            <person name="Roe R.M."/>
            <person name="Vargo E.L."/>
            <person name="Vilcinskas A."/>
            <person name="Wang J."/>
            <person name="Bornberg-Bauer E."/>
            <person name="Korb J."/>
            <person name="Zhang G."/>
            <person name="Liebig J."/>
        </authorList>
    </citation>
    <scope>NUCLEOTIDE SEQUENCE [LARGE SCALE GENOMIC DNA]</scope>
    <source>
        <tissue evidence="14">Whole organism</tissue>
    </source>
</reference>
<keyword evidence="3" id="KW-0479">Metal-binding</keyword>
<evidence type="ECO:0000256" key="6">
    <source>
        <dbReference type="ARBA" id="ARBA00022833"/>
    </source>
</evidence>
<name>A0A067R5K7_ZOONE</name>
<comment type="similarity">
    <text evidence="2">Belongs to the krueppel C2H2-type zinc-finger protein family.</text>
</comment>
<feature type="region of interest" description="Disordered" evidence="12">
    <location>
        <begin position="1154"/>
        <end position="1188"/>
    </location>
</feature>
<evidence type="ECO:0000256" key="1">
    <source>
        <dbReference type="ARBA" id="ARBA00004123"/>
    </source>
</evidence>
<evidence type="ECO:0000256" key="11">
    <source>
        <dbReference type="PROSITE-ProRule" id="PRU00042"/>
    </source>
</evidence>
<dbReference type="SUPFAM" id="SSF57667">
    <property type="entry name" value="beta-beta-alpha zinc fingers"/>
    <property type="match status" value="4"/>
</dbReference>
<dbReference type="OrthoDB" id="5876240at2759"/>
<feature type="domain" description="C2H2-type" evidence="13">
    <location>
        <begin position="1505"/>
        <end position="1533"/>
    </location>
</feature>
<feature type="compositionally biased region" description="Basic residues" evidence="12">
    <location>
        <begin position="50"/>
        <end position="59"/>
    </location>
</feature>
<keyword evidence="5 11" id="KW-0863">Zinc-finger</keyword>
<feature type="domain" description="C2H2-type" evidence="13">
    <location>
        <begin position="1477"/>
        <end position="1504"/>
    </location>
</feature>
<evidence type="ECO:0000256" key="10">
    <source>
        <dbReference type="ARBA" id="ARBA00023242"/>
    </source>
</evidence>
<dbReference type="Pfam" id="PF00096">
    <property type="entry name" value="zf-C2H2"/>
    <property type="match status" value="2"/>
</dbReference>
<dbReference type="InParanoid" id="A0A067R5K7"/>
<keyword evidence="7" id="KW-0805">Transcription regulation</keyword>
<evidence type="ECO:0000256" key="9">
    <source>
        <dbReference type="ARBA" id="ARBA00023163"/>
    </source>
</evidence>
<feature type="compositionally biased region" description="Basic and acidic residues" evidence="12">
    <location>
        <begin position="1580"/>
        <end position="1596"/>
    </location>
</feature>
<evidence type="ECO:0000256" key="8">
    <source>
        <dbReference type="ARBA" id="ARBA00023125"/>
    </source>
</evidence>
<dbReference type="FunFam" id="3.30.160.60:FF:000100">
    <property type="entry name" value="Zinc finger 45-like"/>
    <property type="match status" value="1"/>
</dbReference>
<gene>
    <name evidence="14" type="ORF">L798_07469</name>
</gene>
<feature type="region of interest" description="Disordered" evidence="12">
    <location>
        <begin position="405"/>
        <end position="431"/>
    </location>
</feature>
<accession>A0A067R5K7</accession>
<feature type="region of interest" description="Disordered" evidence="12">
    <location>
        <begin position="1262"/>
        <end position="1281"/>
    </location>
</feature>
<feature type="domain" description="C2H2-type" evidence="13">
    <location>
        <begin position="1449"/>
        <end position="1476"/>
    </location>
</feature>
<feature type="domain" description="C2H2-type" evidence="13">
    <location>
        <begin position="1386"/>
        <end position="1413"/>
    </location>
</feature>
<evidence type="ECO:0000256" key="7">
    <source>
        <dbReference type="ARBA" id="ARBA00023015"/>
    </source>
</evidence>
<evidence type="ECO:0000256" key="4">
    <source>
        <dbReference type="ARBA" id="ARBA00022737"/>
    </source>
</evidence>
<dbReference type="EMBL" id="KK852686">
    <property type="protein sequence ID" value="KDR18466.1"/>
    <property type="molecule type" value="Genomic_DNA"/>
</dbReference>
<dbReference type="PANTHER" id="PTHR24379:SF127">
    <property type="entry name" value="BLOODY FINGERS-RELATED"/>
    <property type="match status" value="1"/>
</dbReference>
<protein>
    <recommendedName>
        <fullName evidence="13">C2H2-type domain-containing protein</fullName>
    </recommendedName>
</protein>
<dbReference type="PROSITE" id="PS00028">
    <property type="entry name" value="ZINC_FINGER_C2H2_1"/>
    <property type="match status" value="5"/>
</dbReference>
<evidence type="ECO:0000256" key="3">
    <source>
        <dbReference type="ARBA" id="ARBA00022723"/>
    </source>
</evidence>
<feature type="compositionally biased region" description="Basic residues" evidence="12">
    <location>
        <begin position="15"/>
        <end position="28"/>
    </location>
</feature>
<evidence type="ECO:0000259" key="13">
    <source>
        <dbReference type="PROSITE" id="PS50157"/>
    </source>
</evidence>
<feature type="domain" description="C2H2-type" evidence="13">
    <location>
        <begin position="1298"/>
        <end position="1327"/>
    </location>
</feature>
<dbReference type="eggNOG" id="KOG1721">
    <property type="taxonomic scope" value="Eukaryota"/>
</dbReference>
<feature type="domain" description="C2H2-type" evidence="13">
    <location>
        <begin position="1420"/>
        <end position="1448"/>
    </location>
</feature>
<dbReference type="GO" id="GO:0008270">
    <property type="term" value="F:zinc ion binding"/>
    <property type="evidence" value="ECO:0007669"/>
    <property type="project" value="UniProtKB-KW"/>
</dbReference>
<dbReference type="Gene3D" id="3.30.160.60">
    <property type="entry name" value="Classic Zinc Finger"/>
    <property type="match status" value="5"/>
</dbReference>
<keyword evidence="9" id="KW-0804">Transcription</keyword>
<feature type="compositionally biased region" description="Basic residues" evidence="12">
    <location>
        <begin position="1263"/>
        <end position="1272"/>
    </location>
</feature>
<keyword evidence="8" id="KW-0238">DNA-binding</keyword>
<dbReference type="Proteomes" id="UP000027135">
    <property type="component" value="Unassembled WGS sequence"/>
</dbReference>
<keyword evidence="4" id="KW-0677">Repeat</keyword>
<feature type="region of interest" description="Disordered" evidence="12">
    <location>
        <begin position="1558"/>
        <end position="1596"/>
    </location>
</feature>
<organism evidence="14 15">
    <name type="scientific">Zootermopsis nevadensis</name>
    <name type="common">Dampwood termite</name>
    <dbReference type="NCBI Taxonomy" id="136037"/>
    <lineage>
        <taxon>Eukaryota</taxon>
        <taxon>Metazoa</taxon>
        <taxon>Ecdysozoa</taxon>
        <taxon>Arthropoda</taxon>
        <taxon>Hexapoda</taxon>
        <taxon>Insecta</taxon>
        <taxon>Pterygota</taxon>
        <taxon>Neoptera</taxon>
        <taxon>Polyneoptera</taxon>
        <taxon>Dictyoptera</taxon>
        <taxon>Blattodea</taxon>
        <taxon>Blattoidea</taxon>
        <taxon>Termitoidae</taxon>
        <taxon>Termopsidae</taxon>
        <taxon>Zootermopsis</taxon>
    </lineage>
</organism>
<feature type="region of interest" description="Disordered" evidence="12">
    <location>
        <begin position="1"/>
        <end position="59"/>
    </location>
</feature>
<feature type="domain" description="C2H2-type" evidence="13">
    <location>
        <begin position="1357"/>
        <end position="1385"/>
    </location>
</feature>
<proteinExistence type="inferred from homology"/>
<dbReference type="FunFam" id="3.30.160.60:FF:000446">
    <property type="entry name" value="Zinc finger protein"/>
    <property type="match status" value="1"/>
</dbReference>
<dbReference type="OMA" id="DECEYAT"/>
<evidence type="ECO:0000256" key="12">
    <source>
        <dbReference type="SAM" id="MobiDB-lite"/>
    </source>
</evidence>
<dbReference type="InterPro" id="IPR036236">
    <property type="entry name" value="Znf_C2H2_sf"/>
</dbReference>
<evidence type="ECO:0000313" key="14">
    <source>
        <dbReference type="EMBL" id="KDR18466.1"/>
    </source>
</evidence>
<dbReference type="GO" id="GO:0005634">
    <property type="term" value="C:nucleus"/>
    <property type="evidence" value="ECO:0007669"/>
    <property type="project" value="UniProtKB-SubCell"/>
</dbReference>
<dbReference type="PANTHER" id="PTHR24379">
    <property type="entry name" value="KRAB AND ZINC FINGER DOMAIN-CONTAINING"/>
    <property type="match status" value="1"/>
</dbReference>
<evidence type="ECO:0000256" key="2">
    <source>
        <dbReference type="ARBA" id="ARBA00006991"/>
    </source>
</evidence>
<dbReference type="PROSITE" id="PS50157">
    <property type="entry name" value="ZINC_FINGER_C2H2_2"/>
    <property type="match status" value="7"/>
</dbReference>
<feature type="compositionally biased region" description="Polar residues" evidence="12">
    <location>
        <begin position="405"/>
        <end position="422"/>
    </location>
</feature>
<keyword evidence="6" id="KW-0862">Zinc</keyword>
<keyword evidence="10" id="KW-0539">Nucleus</keyword>
<comment type="subcellular location">
    <subcellularLocation>
        <location evidence="1">Nucleus</location>
    </subcellularLocation>
</comment>
<keyword evidence="15" id="KW-1185">Reference proteome</keyword>
<dbReference type="SMART" id="SM00355">
    <property type="entry name" value="ZnF_C2H2"/>
    <property type="match status" value="11"/>
</dbReference>
<sequence>MKVTKQEVQSTQSKSHSHVAGKKLKNISHKADQITEISPNGEAVSASPHHQQKGAKLSKMKHVDVVNVVPSVNQQDSINLSSETPVLLSGDGILRQALLSFSYSGQEEKPLRNMTGKKSDSVTETQAIAVSDVKLSSSPGPLSPENVQVSFPSKALTHGTCQSKSLSPGTVLTGSLPLGNLPLVSLPPVSFTPGTFSHGTLPLMSLTSGPLPPVSEIPRPGNIHSLRCSASLSPRNIVSAVLPGPGIVTAMPTSFSGGSGNVPVLSEVPAYEVPQLGTNSLKVLVSLSSSDHRSTESHVLTQTSAHSKENSVTLVYSSIPKMEPSILDTSHHLSQKVTPLPPMSEMKSRCTSHLRALSHGKVNDSSSVSVNGHSDNGGGTICKVVPVSTDIMSVPDCTSRTSISVLSTPVSDGPTQGSNTNPIKLDESHDSTEELSQVGSVQNASVSHSLNFQTNSDSSSDLNHIVIPVSSSISSSKVDDHVLSSQDISQIITIPLTSSAIYGHSVGISIPITDNAVPLSMPVQVSSNMLPMSCSLIPVSSTTAGINPAPVPASETTGQVVPATGSVQSYLSTAVPSVSPNTAGTPVQQHSHFSSDISDLVRVTSSMALPISVANTMTSVTSASTTGVSGVMIPVTSSTDSIPVTSISVSVPSLSASNTTTTMVFATQNASVESVSTYAMQSPAEILSQLSKAGVLPTMSSSQVSSVLSALASDGCHLDLESESPHHVELMTQHQVMHLSSSADKVSTLTQTEDLELGHTVELGCNINIDSQHNKVIGVLNEIHLAEGDRLMEHHVHLLNHTNGRSDIVVASLPSSVSLAEKETSISNLPSTGSTQVSEENRVMRHQVDPRVIGSVGIDASAIKHTSSICRRTVSKFNLAPNDIITASLTERDIGSKLDMPKRGSELLTKPHRSDVNSEQRIVSVFIKQEDSENSLNLKVNNKAGGDGSRDNMTRKRKLQDVNDEKACNERTNTKCSKETKKQNIEDVELENYVEQVVCYKCKFCPFLTLEKKGVALHVQLVHGSQLTGNQQKSRHNIKCPGCKNVFFTSKSLRVHLSQDHQVGDEELRTLLEVVIRSSYKDVKAKNKFDKKRRKCIVKTHPPEMANERNDDKEMPDVTNSIMEVSCSPTPEVLIDECGKIRVRNLNSEALSELEETPASHSDITIANDVRDEDSLSSNGVSDGDVREGTLVIDDNPLIQQKRTKITLDDGCELKMIKTDTEHKAGSGTNSEIVVFFDAGNNSLGQKEQRQELKSNQGTYLSVKKKPGRPKGSKNFSDNGYRKLSSTQKEIMEKELGYRCDIDGCTVRLRSHDNIEYHRRCHHDEKFLCPECSQETAHWKSLSTHLWRYHVIDMELFACDQCSYKTNSYSKLMNLHHRIHGDERPFLCDTCGKGFKNQKQLRNHKAIHVAKQKQKTGPGGECDVCGRSFTNPRMLRVHKDNVHGKLRPHLCNFCGYSASSRSTLKMHMRLHTGEKPFHCDECEYATADHNSLRRHKMRHSGDKPYKCPHCSYACIQSSTYKAHLNTKHPGMETGLMFNCDSCSFRSVRKDNYLAHVAEHKNESYPTNRHRKHSLKPQSDSNKKTQERENPSRLEKSHLPTIINISHIITPVESGEGTLHENVESADDVQLIYNGSAVEGLLQQTSEEVEGQFGVEMSADSVIHLVENLDANSDTSGQPVSQNVQTLCVANIETVTEMPLTPEFEAEQITGDIQDIKEPQELKFKIGEDVAS</sequence>
<feature type="compositionally biased region" description="Polar residues" evidence="12">
    <location>
        <begin position="1"/>
        <end position="14"/>
    </location>
</feature>
<evidence type="ECO:0000313" key="15">
    <source>
        <dbReference type="Proteomes" id="UP000027135"/>
    </source>
</evidence>
<dbReference type="GO" id="GO:0000977">
    <property type="term" value="F:RNA polymerase II transcription regulatory region sequence-specific DNA binding"/>
    <property type="evidence" value="ECO:0007669"/>
    <property type="project" value="TreeGrafter"/>
</dbReference>
<dbReference type="InterPro" id="IPR013087">
    <property type="entry name" value="Znf_C2H2_type"/>
</dbReference>